<reference evidence="1 2" key="1">
    <citation type="submission" date="2015-04" db="EMBL/GenBank/DDBJ databases">
        <title>Complete genome sequence of Schizopora paradoxa KUC8140, a cosmopolitan wood degrader in East Asia.</title>
        <authorList>
            <consortium name="DOE Joint Genome Institute"/>
            <person name="Min B."/>
            <person name="Park H."/>
            <person name="Jang Y."/>
            <person name="Kim J.-J."/>
            <person name="Kim K.H."/>
            <person name="Pangilinan J."/>
            <person name="Lipzen A."/>
            <person name="Riley R."/>
            <person name="Grigoriev I.V."/>
            <person name="Spatafora J.W."/>
            <person name="Choi I.-G."/>
        </authorList>
    </citation>
    <scope>NUCLEOTIDE SEQUENCE [LARGE SCALE GENOMIC DNA]</scope>
    <source>
        <strain evidence="1 2">KUC8140</strain>
    </source>
</reference>
<keyword evidence="2" id="KW-1185">Reference proteome</keyword>
<name>A0A0H2R227_9AGAM</name>
<protein>
    <submittedName>
        <fullName evidence="1">Uncharacterized protein</fullName>
    </submittedName>
</protein>
<dbReference type="AlphaFoldDB" id="A0A0H2R227"/>
<sequence length="136" mass="15495">MAEELQATHRGMSGSPALVPYHQRLRLTAAGEDRDDFHTPNLTRGVQQYEGTIVDVQFASARNIASKLLATQEGLCRRIDANLTLSKYWRTSTRVSKQQRKGAYHSTCVRRVKTTTAWIISNNGEELRQKYQPSRF</sequence>
<organism evidence="1 2">
    <name type="scientific">Schizopora paradoxa</name>
    <dbReference type="NCBI Taxonomy" id="27342"/>
    <lineage>
        <taxon>Eukaryota</taxon>
        <taxon>Fungi</taxon>
        <taxon>Dikarya</taxon>
        <taxon>Basidiomycota</taxon>
        <taxon>Agaricomycotina</taxon>
        <taxon>Agaricomycetes</taxon>
        <taxon>Hymenochaetales</taxon>
        <taxon>Schizoporaceae</taxon>
        <taxon>Schizopora</taxon>
    </lineage>
</organism>
<proteinExistence type="predicted"/>
<dbReference type="Proteomes" id="UP000053477">
    <property type="component" value="Unassembled WGS sequence"/>
</dbReference>
<dbReference type="EMBL" id="KQ086264">
    <property type="protein sequence ID" value="KLO05810.1"/>
    <property type="molecule type" value="Genomic_DNA"/>
</dbReference>
<accession>A0A0H2R227</accession>
<dbReference type="InParanoid" id="A0A0H2R227"/>
<gene>
    <name evidence="1" type="ORF">SCHPADRAFT_910774</name>
</gene>
<evidence type="ECO:0000313" key="1">
    <source>
        <dbReference type="EMBL" id="KLO05810.1"/>
    </source>
</evidence>
<evidence type="ECO:0000313" key="2">
    <source>
        <dbReference type="Proteomes" id="UP000053477"/>
    </source>
</evidence>